<dbReference type="Pfam" id="PF10734">
    <property type="entry name" value="DUF2523"/>
    <property type="match status" value="1"/>
</dbReference>
<keyword evidence="1" id="KW-0812">Transmembrane</keyword>
<dbReference type="EMBL" id="JAQQLF010000009">
    <property type="protein sequence ID" value="MDC7717308.1"/>
    <property type="molecule type" value="Genomic_DNA"/>
</dbReference>
<feature type="transmembrane region" description="Helical" evidence="1">
    <location>
        <begin position="6"/>
        <end position="21"/>
    </location>
</feature>
<sequence>MPAALFGILMSALRTMLGFVLRSTIVKFVTFFALFFIVKEFVNVLISSQLYPGATQASDLASALSGVPPSVWYFLDLFSVSTGISTVISAYATRFIIRRIPVIG</sequence>
<evidence type="ECO:0000313" key="2">
    <source>
        <dbReference type="EMBL" id="MDC7717308.1"/>
    </source>
</evidence>
<evidence type="ECO:0000256" key="1">
    <source>
        <dbReference type="SAM" id="Phobius"/>
    </source>
</evidence>
<comment type="caution">
    <text evidence="2">The sequence shown here is derived from an EMBL/GenBank/DDBJ whole genome shotgun (WGS) entry which is preliminary data.</text>
</comment>
<feature type="transmembrane region" description="Helical" evidence="1">
    <location>
        <begin position="71"/>
        <end position="92"/>
    </location>
</feature>
<reference evidence="2 3" key="1">
    <citation type="submission" date="2023-01" db="EMBL/GenBank/DDBJ databases">
        <title>Novel species of the genus Vogesella isolated from rivers.</title>
        <authorList>
            <person name="Lu H."/>
        </authorList>
    </citation>
    <scope>NUCLEOTIDE SEQUENCE [LARGE SCALE GENOMIC DNA]</scope>
    <source>
        <strain evidence="2 3">DC21W</strain>
    </source>
</reference>
<accession>A0ABT5IXL7</accession>
<gene>
    <name evidence="2" type="ORF">PQU95_08810</name>
</gene>
<protein>
    <submittedName>
        <fullName evidence="2">DUF2523 family protein</fullName>
    </submittedName>
</protein>
<dbReference type="InterPro" id="IPR019670">
    <property type="entry name" value="DUF2523"/>
</dbReference>
<feature type="transmembrane region" description="Helical" evidence="1">
    <location>
        <begin position="28"/>
        <end position="51"/>
    </location>
</feature>
<proteinExistence type="predicted"/>
<organism evidence="2 3">
    <name type="scientific">Vogesella aquatica</name>
    <dbReference type="NCBI Taxonomy" id="2984206"/>
    <lineage>
        <taxon>Bacteria</taxon>
        <taxon>Pseudomonadati</taxon>
        <taxon>Pseudomonadota</taxon>
        <taxon>Betaproteobacteria</taxon>
        <taxon>Neisseriales</taxon>
        <taxon>Chromobacteriaceae</taxon>
        <taxon>Vogesella</taxon>
    </lineage>
</organism>
<evidence type="ECO:0000313" key="3">
    <source>
        <dbReference type="Proteomes" id="UP001219956"/>
    </source>
</evidence>
<keyword evidence="3" id="KW-1185">Reference proteome</keyword>
<dbReference type="Proteomes" id="UP001219956">
    <property type="component" value="Unassembled WGS sequence"/>
</dbReference>
<keyword evidence="1" id="KW-0472">Membrane</keyword>
<dbReference type="RefSeq" id="WP_272751643.1">
    <property type="nucleotide sequence ID" value="NZ_JAQQLF010000009.1"/>
</dbReference>
<name>A0ABT5IXL7_9NEIS</name>
<keyword evidence="1" id="KW-1133">Transmembrane helix</keyword>